<protein>
    <submittedName>
        <fullName evidence="11">Bestrophin family protein</fullName>
    </submittedName>
</protein>
<dbReference type="Proteomes" id="UP000323866">
    <property type="component" value="Unassembled WGS sequence"/>
</dbReference>
<dbReference type="PANTHER" id="PTHR33281:SF19">
    <property type="entry name" value="VOLTAGE-DEPENDENT ANION CHANNEL-FORMING PROTEIN YNEE"/>
    <property type="match status" value="1"/>
</dbReference>
<dbReference type="GO" id="GO:0005886">
    <property type="term" value="C:plasma membrane"/>
    <property type="evidence" value="ECO:0007669"/>
    <property type="project" value="UniProtKB-SubCell"/>
</dbReference>
<evidence type="ECO:0000256" key="8">
    <source>
        <dbReference type="ARBA" id="ARBA00034708"/>
    </source>
</evidence>
<dbReference type="AlphaFoldDB" id="A0A5M8Q6N0"/>
<dbReference type="EMBL" id="VKKZ01000025">
    <property type="protein sequence ID" value="KAA6430721.1"/>
    <property type="molecule type" value="Genomic_DNA"/>
</dbReference>
<evidence type="ECO:0000256" key="6">
    <source>
        <dbReference type="ARBA" id="ARBA00023065"/>
    </source>
</evidence>
<evidence type="ECO:0000256" key="3">
    <source>
        <dbReference type="ARBA" id="ARBA00022475"/>
    </source>
</evidence>
<keyword evidence="2" id="KW-0813">Transport</keyword>
<dbReference type="GO" id="GO:0005254">
    <property type="term" value="F:chloride channel activity"/>
    <property type="evidence" value="ECO:0007669"/>
    <property type="project" value="InterPro"/>
</dbReference>
<dbReference type="OrthoDB" id="445589at2"/>
<evidence type="ECO:0000256" key="1">
    <source>
        <dbReference type="ARBA" id="ARBA00004651"/>
    </source>
</evidence>
<feature type="transmembrane region" description="Helical" evidence="9">
    <location>
        <begin position="25"/>
        <end position="44"/>
    </location>
</feature>
<keyword evidence="5 9" id="KW-1133">Transmembrane helix</keyword>
<keyword evidence="3" id="KW-1003">Cell membrane</keyword>
<evidence type="ECO:0000256" key="2">
    <source>
        <dbReference type="ARBA" id="ARBA00022448"/>
    </source>
</evidence>
<dbReference type="RefSeq" id="WP_149100378.1">
    <property type="nucleotide sequence ID" value="NZ_BMMG01000008.1"/>
</dbReference>
<proteinExistence type="inferred from homology"/>
<reference evidence="10 12" key="1">
    <citation type="submission" date="2019-07" db="EMBL/GenBank/DDBJ databases">
        <authorList>
            <person name="Qu J.-H."/>
        </authorList>
    </citation>
    <scope>NUCLEOTIDE SEQUENCE [LARGE SCALE GENOMIC DNA]</scope>
    <source>
        <strain evidence="10 12">MDT1-10-3</strain>
    </source>
</reference>
<feature type="transmembrane region" description="Helical" evidence="9">
    <location>
        <begin position="218"/>
        <end position="247"/>
    </location>
</feature>
<dbReference type="PANTHER" id="PTHR33281">
    <property type="entry name" value="UPF0187 PROTEIN YNEE"/>
    <property type="match status" value="1"/>
</dbReference>
<dbReference type="InterPro" id="IPR044669">
    <property type="entry name" value="YneE/VCCN1/2-like"/>
</dbReference>
<organism evidence="10 12">
    <name type="scientific">Rufibacter glacialis</name>
    <dbReference type="NCBI Taxonomy" id="1259555"/>
    <lineage>
        <taxon>Bacteria</taxon>
        <taxon>Pseudomonadati</taxon>
        <taxon>Bacteroidota</taxon>
        <taxon>Cytophagia</taxon>
        <taxon>Cytophagales</taxon>
        <taxon>Hymenobacteraceae</taxon>
        <taxon>Rufibacter</taxon>
    </lineage>
</organism>
<gene>
    <name evidence="11" type="ORF">ACD591_17920</name>
    <name evidence="10" type="ORF">FOE74_19840</name>
</gene>
<evidence type="ECO:0000313" key="12">
    <source>
        <dbReference type="Proteomes" id="UP000323866"/>
    </source>
</evidence>
<feature type="transmembrane region" description="Helical" evidence="9">
    <location>
        <begin position="56"/>
        <end position="76"/>
    </location>
</feature>
<dbReference type="Pfam" id="PF25539">
    <property type="entry name" value="Bestrophin_2"/>
    <property type="match status" value="1"/>
</dbReference>
<dbReference type="EMBL" id="JBGOGF010000011">
    <property type="protein sequence ID" value="MFA1773183.1"/>
    <property type="molecule type" value="Genomic_DNA"/>
</dbReference>
<evidence type="ECO:0000313" key="13">
    <source>
        <dbReference type="Proteomes" id="UP001570846"/>
    </source>
</evidence>
<evidence type="ECO:0000256" key="5">
    <source>
        <dbReference type="ARBA" id="ARBA00022989"/>
    </source>
</evidence>
<evidence type="ECO:0000313" key="10">
    <source>
        <dbReference type="EMBL" id="KAA6430721.1"/>
    </source>
</evidence>
<comment type="subcellular location">
    <subcellularLocation>
        <location evidence="1">Cell membrane</location>
        <topology evidence="1">Multi-pass membrane protein</topology>
    </subcellularLocation>
</comment>
<dbReference type="Proteomes" id="UP001570846">
    <property type="component" value="Unassembled WGS sequence"/>
</dbReference>
<keyword evidence="7 9" id="KW-0472">Membrane</keyword>
<sequence length="287" mass="32966">MINYNPKDWFIFIFRFSKSDTFRRLLPLLGAVGLYAGLVAYVELNYLAKSEYYDSIKNVGLMHSVLGFVLSLLLVFRTNTAYDRWWEGRKVWGSLTNSSRNLALKLSACVPDSQDRLFFQQMIPQYAYALKSTLRHNEDFQQLDPVLDLDREAHLPNQIAAALFQRVHALHQAGSLTMAQFLVLDREISTFTEVTGAAERIKNTPIPFTYSVFIKKFIFFYVMTLPFGWVFSMGYFVVPVVMLILYAMASLELIAEEIENPFGTDDNDLPLDQICQNIRKHVGELLG</sequence>
<evidence type="ECO:0000313" key="11">
    <source>
        <dbReference type="EMBL" id="MFA1773183.1"/>
    </source>
</evidence>
<keyword evidence="13" id="KW-1185">Reference proteome</keyword>
<keyword evidence="6" id="KW-0406">Ion transport</keyword>
<reference evidence="10 12" key="2">
    <citation type="submission" date="2019-09" db="EMBL/GenBank/DDBJ databases">
        <title>A bacterium isolated from glacier soil.</title>
        <authorList>
            <person name="Liu Q."/>
        </authorList>
    </citation>
    <scope>NUCLEOTIDE SEQUENCE [LARGE SCALE GENOMIC DNA]</scope>
    <source>
        <strain evidence="10 12">MDT1-10-3</strain>
    </source>
</reference>
<comment type="caution">
    <text evidence="10">The sequence shown here is derived from an EMBL/GenBank/DDBJ whole genome shotgun (WGS) entry which is preliminary data.</text>
</comment>
<evidence type="ECO:0000256" key="7">
    <source>
        <dbReference type="ARBA" id="ARBA00023136"/>
    </source>
</evidence>
<accession>A0A5M8Q6N0</accession>
<evidence type="ECO:0000256" key="9">
    <source>
        <dbReference type="SAM" id="Phobius"/>
    </source>
</evidence>
<reference evidence="11 13" key="3">
    <citation type="submission" date="2024-08" db="EMBL/GenBank/DDBJ databases">
        <authorList>
            <person name="Wei W."/>
        </authorList>
    </citation>
    <scope>NUCLEOTIDE SEQUENCE [LARGE SCALE GENOMIC DNA]</scope>
    <source>
        <strain evidence="11 13">XU2</strain>
    </source>
</reference>
<comment type="similarity">
    <text evidence="8">Belongs to the anion channel-forming bestrophin (TC 1.A.46) family.</text>
</comment>
<keyword evidence="4 9" id="KW-0812">Transmembrane</keyword>
<evidence type="ECO:0000256" key="4">
    <source>
        <dbReference type="ARBA" id="ARBA00022692"/>
    </source>
</evidence>
<name>A0A5M8Q6N0_9BACT</name>